<organism evidence="3 4">
    <name type="scientific">Curtobacterium citri</name>
    <dbReference type="NCBI Taxonomy" id="3055139"/>
    <lineage>
        <taxon>Bacteria</taxon>
        <taxon>Bacillati</taxon>
        <taxon>Actinomycetota</taxon>
        <taxon>Actinomycetes</taxon>
        <taxon>Micrococcales</taxon>
        <taxon>Microbacteriaceae</taxon>
        <taxon>Curtobacterium</taxon>
    </lineage>
</organism>
<keyword evidence="4" id="KW-1185">Reference proteome</keyword>
<evidence type="ECO:0000259" key="2">
    <source>
        <dbReference type="Pfam" id="PF00857"/>
    </source>
</evidence>
<evidence type="ECO:0000256" key="1">
    <source>
        <dbReference type="ARBA" id="ARBA00022801"/>
    </source>
</evidence>
<sequence length="128" mass="13959">MLRRGRSPPTDRTPRRADEPLVRKEYRDAFAATDLAEVLQALGVQRLVVAGAQSDHCIRTTTRSAAVRGYDVTLVSDAHTTTDTAHDGVVISGEQVVAHTNTYFAGLRYPGHRSAAELHDQVALEAVH</sequence>
<comment type="caution">
    <text evidence="3">The sequence shown here is derived from an EMBL/GenBank/DDBJ whole genome shotgun (WGS) entry which is preliminary data.</text>
</comment>
<dbReference type="PANTHER" id="PTHR43540">
    <property type="entry name" value="PEROXYUREIDOACRYLATE/UREIDOACRYLATE AMIDOHYDROLASE-RELATED"/>
    <property type="match status" value="1"/>
</dbReference>
<dbReference type="EMBL" id="JAUCML010000004">
    <property type="protein sequence ID" value="MDM7884964.1"/>
    <property type="molecule type" value="Genomic_DNA"/>
</dbReference>
<dbReference type="Pfam" id="PF00857">
    <property type="entry name" value="Isochorismatase"/>
    <property type="match status" value="1"/>
</dbReference>
<proteinExistence type="predicted"/>
<protein>
    <submittedName>
        <fullName evidence="3">Isochorismatase family protein</fullName>
    </submittedName>
</protein>
<dbReference type="SUPFAM" id="SSF52499">
    <property type="entry name" value="Isochorismatase-like hydrolases"/>
    <property type="match status" value="1"/>
</dbReference>
<evidence type="ECO:0000313" key="3">
    <source>
        <dbReference type="EMBL" id="MDM7884964.1"/>
    </source>
</evidence>
<gene>
    <name evidence="3" type="ORF">QUG92_07580</name>
</gene>
<dbReference type="Proteomes" id="UP001237823">
    <property type="component" value="Unassembled WGS sequence"/>
</dbReference>
<dbReference type="InterPro" id="IPR050272">
    <property type="entry name" value="Isochorismatase-like_hydrls"/>
</dbReference>
<feature type="domain" description="Isochorismatase-like" evidence="2">
    <location>
        <begin position="14"/>
        <end position="85"/>
    </location>
</feature>
<dbReference type="InterPro" id="IPR000868">
    <property type="entry name" value="Isochorismatase-like_dom"/>
</dbReference>
<dbReference type="RefSeq" id="WP_289458539.1">
    <property type="nucleotide sequence ID" value="NZ_JAUCML010000004.1"/>
</dbReference>
<dbReference type="Gene3D" id="3.40.50.850">
    <property type="entry name" value="Isochorismatase-like"/>
    <property type="match status" value="1"/>
</dbReference>
<accession>A0ABT7T5V9</accession>
<evidence type="ECO:0000313" key="4">
    <source>
        <dbReference type="Proteomes" id="UP001237823"/>
    </source>
</evidence>
<name>A0ABT7T5V9_9MICO</name>
<keyword evidence="1" id="KW-0378">Hydrolase</keyword>
<dbReference type="InterPro" id="IPR036380">
    <property type="entry name" value="Isochorismatase-like_sf"/>
</dbReference>
<reference evidence="3 4" key="1">
    <citation type="submission" date="2023-06" db="EMBL/GenBank/DDBJ databases">
        <authorList>
            <person name="Feng G."/>
            <person name="Li J."/>
            <person name="Zhu H."/>
        </authorList>
    </citation>
    <scope>NUCLEOTIDE SEQUENCE [LARGE SCALE GENOMIC DNA]</scope>
    <source>
        <strain evidence="3 4">RHCKG23</strain>
    </source>
</reference>